<sequence>MPNVLFLNSNSSVSQDEISVLTDYNQWKWIVYFCSNDTNRFLKSLKSKEIHFIITSSIEEFIFDRIKYHFFLSPIIYYAPKLDSTSLNFLYKKGIKHCVVGDGRQVHLINLLKKLWSQHWKRIPEHLKAISNSTFATNVFTFIEEQPIKFFNINYMSRHFQLTEYQFREIFKKTFNTNFRAFKQTILDHYETVLLFEKKLTPGQIYPMLNYRNLSAFSRSFRLRHGTSWQNVMRLQMDIS</sequence>
<gene>
    <name evidence="2" type="ORF">ENL21_06615</name>
</gene>
<proteinExistence type="predicted"/>
<evidence type="ECO:0000313" key="2">
    <source>
        <dbReference type="EMBL" id="HHE55438.1"/>
    </source>
</evidence>
<dbReference type="PROSITE" id="PS01124">
    <property type="entry name" value="HTH_ARAC_FAMILY_2"/>
    <property type="match status" value="1"/>
</dbReference>
<dbReference type="GO" id="GO:0003700">
    <property type="term" value="F:DNA-binding transcription factor activity"/>
    <property type="evidence" value="ECO:0007669"/>
    <property type="project" value="InterPro"/>
</dbReference>
<feature type="domain" description="HTH araC/xylS-type" evidence="1">
    <location>
        <begin position="137"/>
        <end position="235"/>
    </location>
</feature>
<dbReference type="InterPro" id="IPR018060">
    <property type="entry name" value="HTH_AraC"/>
</dbReference>
<dbReference type="AlphaFoldDB" id="A0A7V5LK72"/>
<protein>
    <submittedName>
        <fullName evidence="2">AraC family transcriptional regulator</fullName>
    </submittedName>
</protein>
<comment type="caution">
    <text evidence="2">The sequence shown here is derived from an EMBL/GenBank/DDBJ whole genome shotgun (WGS) entry which is preliminary data.</text>
</comment>
<dbReference type="GO" id="GO:0043565">
    <property type="term" value="F:sequence-specific DNA binding"/>
    <property type="evidence" value="ECO:0007669"/>
    <property type="project" value="InterPro"/>
</dbReference>
<dbReference type="Gene3D" id="1.10.10.60">
    <property type="entry name" value="Homeodomain-like"/>
    <property type="match status" value="1"/>
</dbReference>
<dbReference type="EMBL" id="DRTD01000488">
    <property type="protein sequence ID" value="HHE55438.1"/>
    <property type="molecule type" value="Genomic_DNA"/>
</dbReference>
<name>A0A7V5LK72_CALAY</name>
<dbReference type="Proteomes" id="UP000886111">
    <property type="component" value="Unassembled WGS sequence"/>
</dbReference>
<evidence type="ECO:0000259" key="1">
    <source>
        <dbReference type="PROSITE" id="PS01124"/>
    </source>
</evidence>
<reference evidence="2" key="1">
    <citation type="journal article" date="2020" name="mSystems">
        <title>Genome- and Community-Level Interaction Insights into Carbon Utilization and Element Cycling Functions of Hydrothermarchaeota in Hydrothermal Sediment.</title>
        <authorList>
            <person name="Zhou Z."/>
            <person name="Liu Y."/>
            <person name="Xu W."/>
            <person name="Pan J."/>
            <person name="Luo Z.H."/>
            <person name="Li M."/>
        </authorList>
    </citation>
    <scope>NUCLEOTIDE SEQUENCE [LARGE SCALE GENOMIC DNA]</scope>
    <source>
        <strain evidence="2">HyVt-76</strain>
    </source>
</reference>
<organism evidence="2">
    <name type="scientific">Caldithrix abyssi</name>
    <dbReference type="NCBI Taxonomy" id="187145"/>
    <lineage>
        <taxon>Bacteria</taxon>
        <taxon>Pseudomonadati</taxon>
        <taxon>Calditrichota</taxon>
        <taxon>Calditrichia</taxon>
        <taxon>Calditrichales</taxon>
        <taxon>Calditrichaceae</taxon>
        <taxon>Caldithrix</taxon>
    </lineage>
</organism>
<accession>A0A7V5LK72</accession>